<accession>A0AAQ3MNC7</accession>
<evidence type="ECO:0000313" key="1">
    <source>
        <dbReference type="EMBL" id="WVY94352.1"/>
    </source>
</evidence>
<dbReference type="Proteomes" id="UP001374535">
    <property type="component" value="Chromosome 10"/>
</dbReference>
<organism evidence="1 2">
    <name type="scientific">Vigna mungo</name>
    <name type="common">Black gram</name>
    <name type="synonym">Phaseolus mungo</name>
    <dbReference type="NCBI Taxonomy" id="3915"/>
    <lineage>
        <taxon>Eukaryota</taxon>
        <taxon>Viridiplantae</taxon>
        <taxon>Streptophyta</taxon>
        <taxon>Embryophyta</taxon>
        <taxon>Tracheophyta</taxon>
        <taxon>Spermatophyta</taxon>
        <taxon>Magnoliopsida</taxon>
        <taxon>eudicotyledons</taxon>
        <taxon>Gunneridae</taxon>
        <taxon>Pentapetalae</taxon>
        <taxon>rosids</taxon>
        <taxon>fabids</taxon>
        <taxon>Fabales</taxon>
        <taxon>Fabaceae</taxon>
        <taxon>Papilionoideae</taxon>
        <taxon>50 kb inversion clade</taxon>
        <taxon>NPAAA clade</taxon>
        <taxon>indigoferoid/millettioid clade</taxon>
        <taxon>Phaseoleae</taxon>
        <taxon>Vigna</taxon>
    </lineage>
</organism>
<proteinExistence type="predicted"/>
<protein>
    <submittedName>
        <fullName evidence="1">Uncharacterized protein</fullName>
    </submittedName>
</protein>
<sequence length="168" mass="18860">MRSNSLEKLTSNPPPSIKITTFHIPSYKLYIIHLKKLLIVIPQLDIGDHNALTDLGNNPFTGKQGMVNTSTDRRQKLDSGNGELIPVRRLRHIPQQGPHSKSKIIQICLKFLLILFHIQINILTDLGPKLIDNSKTIAATSLESRISGGEIFSKLTHPLLHVILEKLR</sequence>
<keyword evidence="2" id="KW-1185">Reference proteome</keyword>
<evidence type="ECO:0000313" key="2">
    <source>
        <dbReference type="Proteomes" id="UP001374535"/>
    </source>
</evidence>
<dbReference type="EMBL" id="CP144691">
    <property type="protein sequence ID" value="WVY94352.1"/>
    <property type="molecule type" value="Genomic_DNA"/>
</dbReference>
<name>A0AAQ3MNC7_VIGMU</name>
<reference evidence="1 2" key="1">
    <citation type="journal article" date="2023" name="Life. Sci Alliance">
        <title>Evolutionary insights into 3D genome organization and epigenetic landscape of Vigna mungo.</title>
        <authorList>
            <person name="Junaid A."/>
            <person name="Singh B."/>
            <person name="Bhatia S."/>
        </authorList>
    </citation>
    <scope>NUCLEOTIDE SEQUENCE [LARGE SCALE GENOMIC DNA]</scope>
    <source>
        <strain evidence="1">Urdbean</strain>
    </source>
</reference>
<dbReference type="AlphaFoldDB" id="A0AAQ3MNC7"/>
<gene>
    <name evidence="1" type="ORF">V8G54_033440</name>
</gene>